<feature type="compositionally biased region" description="Polar residues" evidence="1">
    <location>
        <begin position="49"/>
        <end position="64"/>
    </location>
</feature>
<organism evidence="2 3">
    <name type="scientific">Leishmania panamensis</name>
    <dbReference type="NCBI Taxonomy" id="5679"/>
    <lineage>
        <taxon>Eukaryota</taxon>
        <taxon>Discoba</taxon>
        <taxon>Euglenozoa</taxon>
        <taxon>Kinetoplastea</taxon>
        <taxon>Metakinetoplastina</taxon>
        <taxon>Trypanosomatida</taxon>
        <taxon>Trypanosomatidae</taxon>
        <taxon>Leishmaniinae</taxon>
        <taxon>Leishmania</taxon>
        <taxon>Leishmania guyanensis species complex</taxon>
    </lineage>
</organism>
<dbReference type="KEGG" id="lpan:LPMP_160200"/>
<dbReference type="EMBL" id="CP009385">
    <property type="protein sequence ID" value="AIN96895.1"/>
    <property type="molecule type" value="Genomic_DNA"/>
</dbReference>
<protein>
    <recommendedName>
        <fullName evidence="4">Las1-like protein</fullName>
    </recommendedName>
</protein>
<evidence type="ECO:0000256" key="1">
    <source>
        <dbReference type="SAM" id="MobiDB-lite"/>
    </source>
</evidence>
<dbReference type="GO" id="GO:0004519">
    <property type="term" value="F:endonuclease activity"/>
    <property type="evidence" value="ECO:0007669"/>
    <property type="project" value="InterPro"/>
</dbReference>
<evidence type="ECO:0000313" key="2">
    <source>
        <dbReference type="EMBL" id="AIN96895.1"/>
    </source>
</evidence>
<dbReference type="GeneID" id="22573597"/>
<dbReference type="PANTHER" id="PTHR15002:SF0">
    <property type="entry name" value="RIBOSOMAL BIOGENESIS PROTEIN LAS1L"/>
    <property type="match status" value="1"/>
</dbReference>
<dbReference type="OrthoDB" id="10263222at2759"/>
<proteinExistence type="predicted"/>
<dbReference type="GO" id="GO:0000460">
    <property type="term" value="P:maturation of 5.8S rRNA"/>
    <property type="evidence" value="ECO:0007669"/>
    <property type="project" value="TreeGrafter"/>
</dbReference>
<reference evidence="2 3" key="1">
    <citation type="journal article" date="2015" name="Sci. Rep.">
        <title>The genome of Leishmania panamensis: insights into genomics of the L. (Viannia) subgenus.</title>
        <authorList>
            <person name="Llanes A."/>
            <person name="Restrepo C.M."/>
            <person name="Vecchio G.D."/>
            <person name="Anguizola F.J."/>
            <person name="Lleonart R."/>
        </authorList>
    </citation>
    <scope>NUCLEOTIDE SEQUENCE [LARGE SCALE GENOMIC DNA]</scope>
    <source>
        <strain evidence="2 3">MHOM/PA/94/PSC-1</strain>
    </source>
</reference>
<sequence length="357" mass="38658">MRRSQVSEARRRQALAERRFRGHRIRSGLDELGDLDAPKKRVERKDSTAALTETGDSSVTERATTETTLSNCATTGIPIPALFSTVFGEDWREWTEVKRVLFDMSATAAAKRSALGAIHIWRQRARKERELPAYVESTEVLLDAMLQDEEDALKDGPLRMCYGAAISRVVHIMTGSFASGTADTYRKRASEIGFPEEAVEVRQRVAHGALPLTSELRWVCGLVLQFLFTQYWLEQERQVYLMQHAQASSSSAAGGLRTALQRQSVSASAATPATKTSALAASQLPPSVTADDMRALLRELESDEDGEGTQGGGVTDRGDRAASGTSSPAGPAQVGEGTARQNASAGSSVTIAGWRLS</sequence>
<dbReference type="VEuPathDB" id="TriTrypDB:LPAL13_160007300"/>
<feature type="compositionally biased region" description="Low complexity" evidence="1">
    <location>
        <begin position="321"/>
        <end position="332"/>
    </location>
</feature>
<keyword evidence="3" id="KW-1185">Reference proteome</keyword>
<gene>
    <name evidence="2" type="ORF">LPMP_160200</name>
</gene>
<dbReference type="Proteomes" id="UP000063063">
    <property type="component" value="Chromosome 16"/>
</dbReference>
<dbReference type="GO" id="GO:0030687">
    <property type="term" value="C:preribosome, large subunit precursor"/>
    <property type="evidence" value="ECO:0007669"/>
    <property type="project" value="TreeGrafter"/>
</dbReference>
<dbReference type="PANTHER" id="PTHR15002">
    <property type="entry name" value="RIBOSOMAL BIOGENESIS PROTEIN LAS1L"/>
    <property type="match status" value="1"/>
</dbReference>
<dbReference type="GO" id="GO:0000470">
    <property type="term" value="P:maturation of LSU-rRNA"/>
    <property type="evidence" value="ECO:0007669"/>
    <property type="project" value="TreeGrafter"/>
</dbReference>
<dbReference type="VEuPathDB" id="TriTrypDB:LPMP_160200"/>
<dbReference type="InterPro" id="IPR007174">
    <property type="entry name" value="Las1"/>
</dbReference>
<accession>A0A088RM25</accession>
<name>A0A088RM25_LEIPA</name>
<evidence type="ECO:0008006" key="4">
    <source>
        <dbReference type="Google" id="ProtNLM"/>
    </source>
</evidence>
<evidence type="ECO:0000313" key="3">
    <source>
        <dbReference type="Proteomes" id="UP000063063"/>
    </source>
</evidence>
<dbReference type="eggNOG" id="KOG2425">
    <property type="taxonomic scope" value="Eukaryota"/>
</dbReference>
<feature type="region of interest" description="Disordered" evidence="1">
    <location>
        <begin position="40"/>
        <end position="64"/>
    </location>
</feature>
<dbReference type="Pfam" id="PF04031">
    <property type="entry name" value="Las1"/>
    <property type="match status" value="1"/>
</dbReference>
<dbReference type="RefSeq" id="XP_010697548.1">
    <property type="nucleotide sequence ID" value="XM_010699246.1"/>
</dbReference>
<dbReference type="GO" id="GO:0090730">
    <property type="term" value="C:Las1 complex"/>
    <property type="evidence" value="ECO:0007669"/>
    <property type="project" value="InterPro"/>
</dbReference>
<dbReference type="AlphaFoldDB" id="A0A088RM25"/>
<feature type="region of interest" description="Disordered" evidence="1">
    <location>
        <begin position="299"/>
        <end position="357"/>
    </location>
</feature>
<feature type="compositionally biased region" description="Polar residues" evidence="1">
    <location>
        <begin position="339"/>
        <end position="350"/>
    </location>
</feature>